<evidence type="ECO:0000313" key="2">
    <source>
        <dbReference type="Proteomes" id="UP000295724"/>
    </source>
</evidence>
<sequence length="175" mass="19833">MNRRKLLKKSIYLGLAGAVAGSGVWLMNGNDVSQLTIEQAIIDLQTLYLLPIETEDGWNISQIYNHLAQSIEYSMTGYPEHKSTEFKNTLGQAAFSVFSYRGKMSHDLLEPIPGAPVLRADNKLLAFSRLLNALNDFKTFKGQLEPHFAYGELNHQQYTLAHVMHINNHLEQWLS</sequence>
<dbReference type="EMBL" id="SNZB01000001">
    <property type="protein sequence ID" value="TDR23537.1"/>
    <property type="molecule type" value="Genomic_DNA"/>
</dbReference>
<accession>A0A4R6XZ34</accession>
<evidence type="ECO:0000313" key="1">
    <source>
        <dbReference type="EMBL" id="TDR23537.1"/>
    </source>
</evidence>
<protein>
    <submittedName>
        <fullName evidence="1">Uncharacterized protein DUF1569</fullName>
    </submittedName>
</protein>
<keyword evidence="2" id="KW-1185">Reference proteome</keyword>
<gene>
    <name evidence="1" type="ORF">C8D91_0400</name>
</gene>
<name>A0A4R6XZ34_9GAMM</name>
<proteinExistence type="predicted"/>
<dbReference type="OrthoDB" id="336237at2"/>
<dbReference type="AlphaFoldDB" id="A0A4R6XZ34"/>
<organism evidence="1 2">
    <name type="scientific">Marinicella litoralis</name>
    <dbReference type="NCBI Taxonomy" id="644220"/>
    <lineage>
        <taxon>Bacteria</taxon>
        <taxon>Pseudomonadati</taxon>
        <taxon>Pseudomonadota</taxon>
        <taxon>Gammaproteobacteria</taxon>
        <taxon>Lysobacterales</taxon>
        <taxon>Marinicellaceae</taxon>
        <taxon>Marinicella</taxon>
    </lineage>
</organism>
<comment type="caution">
    <text evidence="1">The sequence shown here is derived from an EMBL/GenBank/DDBJ whole genome shotgun (WGS) entry which is preliminary data.</text>
</comment>
<dbReference type="InterPro" id="IPR011463">
    <property type="entry name" value="DUF1569"/>
</dbReference>
<reference evidence="1 2" key="1">
    <citation type="submission" date="2019-03" db="EMBL/GenBank/DDBJ databases">
        <title>Genomic Encyclopedia of Type Strains, Phase IV (KMG-IV): sequencing the most valuable type-strain genomes for metagenomic binning, comparative biology and taxonomic classification.</title>
        <authorList>
            <person name="Goeker M."/>
        </authorList>
    </citation>
    <scope>NUCLEOTIDE SEQUENCE [LARGE SCALE GENOMIC DNA]</scope>
    <source>
        <strain evidence="1 2">DSM 25488</strain>
    </source>
</reference>
<dbReference type="RefSeq" id="WP_133566425.1">
    <property type="nucleotide sequence ID" value="NZ_NIHB01000001.1"/>
</dbReference>
<dbReference type="Proteomes" id="UP000295724">
    <property type="component" value="Unassembled WGS sequence"/>
</dbReference>
<dbReference type="Pfam" id="PF07606">
    <property type="entry name" value="DUF1569"/>
    <property type="match status" value="1"/>
</dbReference>